<reference evidence="1 2" key="2">
    <citation type="journal article" date="2023" name="ChemBioChem">
        <title>Acyltransferase Domain Exchange between Two Independent Type I Polyketide Synthases in the Same Producer Strain of Macrolide Antibiotics.</title>
        <authorList>
            <person name="Kudo F."/>
            <person name="Kishikawa K."/>
            <person name="Tsuboi K."/>
            <person name="Kido T."/>
            <person name="Usui T."/>
            <person name="Hashimoto J."/>
            <person name="Shin-Ya K."/>
            <person name="Miyanaga A."/>
            <person name="Eguchi T."/>
        </authorList>
    </citation>
    <scope>NUCLEOTIDE SEQUENCE [LARGE SCALE GENOMIC DNA]</scope>
    <source>
        <strain evidence="1 2">A-8890</strain>
    </source>
</reference>
<reference evidence="1 2" key="1">
    <citation type="journal article" date="2010" name="ChemBioChem">
        <title>Cloning and characterization of the biosynthetic gene cluster of 16-membered macrolide antibiotic FD-891: involvement of a dual functional cytochrome P450 monooxygenase catalyzing epoxidation and hydroxylation.</title>
        <authorList>
            <person name="Kudo F."/>
            <person name="Motegi A."/>
            <person name="Mizoue K."/>
            <person name="Eguchi T."/>
        </authorList>
    </citation>
    <scope>NUCLEOTIDE SEQUENCE [LARGE SCALE GENOMIC DNA]</scope>
    <source>
        <strain evidence="1 2">A-8890</strain>
    </source>
</reference>
<evidence type="ECO:0000313" key="2">
    <source>
        <dbReference type="Proteomes" id="UP001321542"/>
    </source>
</evidence>
<organism evidence="1 2">
    <name type="scientific">Streptomyces graminofaciens</name>
    <dbReference type="NCBI Taxonomy" id="68212"/>
    <lineage>
        <taxon>Bacteria</taxon>
        <taxon>Bacillati</taxon>
        <taxon>Actinomycetota</taxon>
        <taxon>Actinomycetes</taxon>
        <taxon>Kitasatosporales</taxon>
        <taxon>Streptomycetaceae</taxon>
        <taxon>Streptomyces</taxon>
    </lineage>
</organism>
<dbReference type="EMBL" id="AP018448">
    <property type="protein sequence ID" value="BBC35252.1"/>
    <property type="molecule type" value="Genomic_DNA"/>
</dbReference>
<keyword evidence="2" id="KW-1185">Reference proteome</keyword>
<name>A0ABM7FDX1_9ACTN</name>
<gene>
    <name evidence="1" type="ORF">SGFS_065460</name>
</gene>
<accession>A0ABM7FDX1</accession>
<dbReference type="Proteomes" id="UP001321542">
    <property type="component" value="Chromosome"/>
</dbReference>
<protein>
    <submittedName>
        <fullName evidence="1">Uncharacterized protein</fullName>
    </submittedName>
</protein>
<evidence type="ECO:0000313" key="1">
    <source>
        <dbReference type="EMBL" id="BBC35252.1"/>
    </source>
</evidence>
<dbReference type="RefSeq" id="WP_286255450.1">
    <property type="nucleotide sequence ID" value="NZ_AP018448.1"/>
</dbReference>
<sequence length="53" mass="6039">MTAPPIDWHDVCTNAGDYDDPDPDAHLRDLKYQGASTVDLYRMTTLNPPEEYL</sequence>
<proteinExistence type="predicted"/>